<dbReference type="RefSeq" id="WP_261760298.1">
    <property type="nucleotide sequence ID" value="NZ_CP104562.2"/>
</dbReference>
<name>A0ABY6B992_9BURK</name>
<dbReference type="PANTHER" id="PTHR19959">
    <property type="entry name" value="KINESIN LIGHT CHAIN"/>
    <property type="match status" value="1"/>
</dbReference>
<dbReference type="SMART" id="SM00028">
    <property type="entry name" value="TPR"/>
    <property type="match status" value="3"/>
</dbReference>
<sequence>MSPAPPDAGLELAWRQIERRMSQLQRFGLLVVFVKEQRLVAELRQRVRDWALRRVAERMDPPRRMAPTGLDVGALDVGALQAAKTAAEIQAELASDADATLAAATPGPVVEIAELEVDDFAVHTLQALYERLDEAAPSLLWLEAHRGAGQPAWEAQRARLLSRLNEQRSRLEAEMTGPFLLLLPDGGQREASSQAPDLWHARYLTVTLGSSEEALAQMAQLAQSGLQPPSVPAAGALAHAVTSHDAHDWLTRWNATIGDRPATVEDARGGRGSDVWLPDALSAARDAIQNGEVADAEALARRLVSLADARRAAGDDGIGGVGAAQSLSVSRDLALALQTLGYALWTRQAWDEALAHYRQAIDVARAARQAFPRDKEPVLLLAMLLDDLSMLLQRSQDFDGALSASEESLALRRKLLDQQRDAAHLRHGLVTALESLGLLHQRRGHLARADACLTEALSLARVMVAADPALAGARSDLAEILLHLGFVKLLQGDADQAMACQQESVELRRLLMEEDLSLESDMRLMTGLEALAVVAAAQGDERRATRVSDEALAIARARLRLDGPTRLSLDNLGTRLMNRLGSSLPAEPSLRDEAVRVYTELSERFPDIPAYSMHLATLRDGPAPQPLFSDSSNATSS</sequence>
<dbReference type="Gene3D" id="1.25.40.10">
    <property type="entry name" value="Tetratricopeptide repeat domain"/>
    <property type="match status" value="2"/>
</dbReference>
<dbReference type="SUPFAM" id="SSF48452">
    <property type="entry name" value="TPR-like"/>
    <property type="match status" value="1"/>
</dbReference>
<dbReference type="InterPro" id="IPR011990">
    <property type="entry name" value="TPR-like_helical_dom_sf"/>
</dbReference>
<dbReference type="EMBL" id="CP104562">
    <property type="protein sequence ID" value="UXH80481.1"/>
    <property type="molecule type" value="Genomic_DNA"/>
</dbReference>
<dbReference type="PANTHER" id="PTHR19959:SF119">
    <property type="entry name" value="FUNGAL LIPASE-LIKE DOMAIN-CONTAINING PROTEIN"/>
    <property type="match status" value="1"/>
</dbReference>
<dbReference type="Pfam" id="PF13374">
    <property type="entry name" value="TPR_10"/>
    <property type="match status" value="2"/>
</dbReference>
<reference evidence="1" key="1">
    <citation type="submission" date="2022-10" db="EMBL/GenBank/DDBJ databases">
        <title>Characterization and whole genome sequencing of a new Roseateles species, isolated from fresh water.</title>
        <authorList>
            <person name="Guliayeva D.Y."/>
            <person name="Akhremchuk A.E."/>
            <person name="Sikolenko M.A."/>
            <person name="Valentovich L.N."/>
            <person name="Sidarenka A.V."/>
        </authorList>
    </citation>
    <scope>NUCLEOTIDE SEQUENCE</scope>
    <source>
        <strain evidence="1">BIM B-1768</strain>
    </source>
</reference>
<accession>A0ABY6B992</accession>
<keyword evidence="2" id="KW-1185">Reference proteome</keyword>
<proteinExistence type="predicted"/>
<evidence type="ECO:0000313" key="1">
    <source>
        <dbReference type="EMBL" id="UXH80481.1"/>
    </source>
</evidence>
<organism evidence="1 2">
    <name type="scientific">Roseateles amylovorans</name>
    <dbReference type="NCBI Taxonomy" id="2978473"/>
    <lineage>
        <taxon>Bacteria</taxon>
        <taxon>Pseudomonadati</taxon>
        <taxon>Pseudomonadota</taxon>
        <taxon>Betaproteobacteria</taxon>
        <taxon>Burkholderiales</taxon>
        <taxon>Sphaerotilaceae</taxon>
        <taxon>Roseateles</taxon>
    </lineage>
</organism>
<protein>
    <submittedName>
        <fullName evidence="1">Tetratricopeptide repeat protein</fullName>
    </submittedName>
</protein>
<dbReference type="Proteomes" id="UP001064933">
    <property type="component" value="Chromosome"/>
</dbReference>
<dbReference type="InterPro" id="IPR019734">
    <property type="entry name" value="TPR_rpt"/>
</dbReference>
<evidence type="ECO:0000313" key="2">
    <source>
        <dbReference type="Proteomes" id="UP001064933"/>
    </source>
</evidence>
<gene>
    <name evidence="1" type="ORF">N4261_11670</name>
</gene>